<reference evidence="1 2" key="1">
    <citation type="submission" date="2020-10" db="EMBL/GenBank/DDBJ databases">
        <title>Phylogeny of dyella-like bacteria.</title>
        <authorList>
            <person name="Fu J."/>
        </authorList>
    </citation>
    <scope>NUCLEOTIDE SEQUENCE [LARGE SCALE GENOMIC DNA]</scope>
    <source>
        <strain evidence="1 2">DHOB07</strain>
    </source>
</reference>
<organism evidence="1 2">
    <name type="scientific">Dyella lipolytica</name>
    <dbReference type="NCBI Taxonomy" id="1867835"/>
    <lineage>
        <taxon>Bacteria</taxon>
        <taxon>Pseudomonadati</taxon>
        <taxon>Pseudomonadota</taxon>
        <taxon>Gammaproteobacteria</taxon>
        <taxon>Lysobacterales</taxon>
        <taxon>Rhodanobacteraceae</taxon>
        <taxon>Dyella</taxon>
    </lineage>
</organism>
<name>A0ABW8IZ54_9GAMM</name>
<dbReference type="InterPro" id="IPR021857">
    <property type="entry name" value="DUF3467"/>
</dbReference>
<evidence type="ECO:0000313" key="2">
    <source>
        <dbReference type="Proteomes" id="UP001620405"/>
    </source>
</evidence>
<dbReference type="EMBL" id="JADIKG010000013">
    <property type="protein sequence ID" value="MFK2874624.1"/>
    <property type="molecule type" value="Genomic_DNA"/>
</dbReference>
<comment type="caution">
    <text evidence="1">The sequence shown here is derived from an EMBL/GenBank/DDBJ whole genome shotgun (WGS) entry which is preliminary data.</text>
</comment>
<evidence type="ECO:0000313" key="1">
    <source>
        <dbReference type="EMBL" id="MFK2874624.1"/>
    </source>
</evidence>
<dbReference type="RefSeq" id="WP_284396874.1">
    <property type="nucleotide sequence ID" value="NZ_BSNQ01000003.1"/>
</dbReference>
<sequence length="121" mass="12969">MSDAPANLQRAPVKRSISFCELYANAVNFKVTATDFGLVFVRTVNDENGIAVNEEQAAVSLAPQAYKHMVLALLDLLNEYEAQVGEIKMLTSVPSVETIRGAITGLVNSAKSQPSVVSGTR</sequence>
<dbReference type="Pfam" id="PF11950">
    <property type="entry name" value="DUF3467"/>
    <property type="match status" value="1"/>
</dbReference>
<keyword evidence="2" id="KW-1185">Reference proteome</keyword>
<gene>
    <name evidence="1" type="ORF">ISP13_13855</name>
</gene>
<protein>
    <submittedName>
        <fullName evidence="1">DUF3467 domain-containing protein</fullName>
    </submittedName>
</protein>
<accession>A0ABW8IZ54</accession>
<dbReference type="Proteomes" id="UP001620405">
    <property type="component" value="Unassembled WGS sequence"/>
</dbReference>
<proteinExistence type="predicted"/>